<name>A0A7V1LNG8_CALAY</name>
<dbReference type="PANTHER" id="PTHR43312">
    <property type="entry name" value="D-THREO-ALDOSE 1-DEHYDROGENASE"/>
    <property type="match status" value="1"/>
</dbReference>
<proteinExistence type="predicted"/>
<dbReference type="InterPro" id="IPR023210">
    <property type="entry name" value="NADP_OxRdtase_dom"/>
</dbReference>
<gene>
    <name evidence="2" type="ORF">ENJ10_08585</name>
</gene>
<accession>A0A7V1LNG8</accession>
<sequence length="322" mass="37231">MEYKTFGKSDQQVSRLGYGAWGIGKHMWMGADDKQSLKTLHLAIDKGITLFDSAYVYGRGHSEQLLGRAERESRQTLFLTSKIPSKKFEWPAKKESTLKESFPADHIIEMTEKSLRNFRRDYIDLQQFHVWNDEWAHQDEWKEAILKLKEQGKVRFFGISINDHQPTNGIEAGKTGLIDSFQVIFNLFDQSPADELFPFCLENNISIIARVPFDEGALTGAIRPGTEFPEGDWRHNYFKHDRKEQVWERVQKIEQDIDGCCENVAEAALRYCLSFEAVTSVIPGMRREKNLLANLSAAEKGALPGDILEKMKNHRWVRNFYH</sequence>
<dbReference type="PANTHER" id="PTHR43312:SF1">
    <property type="entry name" value="NADP-DEPENDENT OXIDOREDUCTASE DOMAIN-CONTAINING PROTEIN"/>
    <property type="match status" value="1"/>
</dbReference>
<dbReference type="SUPFAM" id="SSF51430">
    <property type="entry name" value="NAD(P)-linked oxidoreductase"/>
    <property type="match status" value="1"/>
</dbReference>
<dbReference type="Gene3D" id="3.20.20.100">
    <property type="entry name" value="NADP-dependent oxidoreductase domain"/>
    <property type="match status" value="1"/>
</dbReference>
<feature type="domain" description="NADP-dependent oxidoreductase" evidence="1">
    <location>
        <begin position="15"/>
        <end position="310"/>
    </location>
</feature>
<dbReference type="InterPro" id="IPR036812">
    <property type="entry name" value="NAD(P)_OxRdtase_dom_sf"/>
</dbReference>
<dbReference type="EMBL" id="DRLD01000235">
    <property type="protein sequence ID" value="HED10732.1"/>
    <property type="molecule type" value="Genomic_DNA"/>
</dbReference>
<comment type="caution">
    <text evidence="2">The sequence shown here is derived from an EMBL/GenBank/DDBJ whole genome shotgun (WGS) entry which is preliminary data.</text>
</comment>
<dbReference type="AlphaFoldDB" id="A0A7V1LNG8"/>
<dbReference type="Proteomes" id="UP000886005">
    <property type="component" value="Unassembled WGS sequence"/>
</dbReference>
<dbReference type="Pfam" id="PF00248">
    <property type="entry name" value="Aldo_ket_red"/>
    <property type="match status" value="1"/>
</dbReference>
<reference evidence="2" key="1">
    <citation type="journal article" date="2020" name="mSystems">
        <title>Genome- and Community-Level Interaction Insights into Carbon Utilization and Element Cycling Functions of Hydrothermarchaeota in Hydrothermal Sediment.</title>
        <authorList>
            <person name="Zhou Z."/>
            <person name="Liu Y."/>
            <person name="Xu W."/>
            <person name="Pan J."/>
            <person name="Luo Z.H."/>
            <person name="Li M."/>
        </authorList>
    </citation>
    <scope>NUCLEOTIDE SEQUENCE [LARGE SCALE GENOMIC DNA]</scope>
    <source>
        <strain evidence="2">HyVt-456</strain>
    </source>
</reference>
<dbReference type="CDD" id="cd19086">
    <property type="entry name" value="AKR_AKR11C1"/>
    <property type="match status" value="1"/>
</dbReference>
<evidence type="ECO:0000259" key="1">
    <source>
        <dbReference type="Pfam" id="PF00248"/>
    </source>
</evidence>
<evidence type="ECO:0000313" key="2">
    <source>
        <dbReference type="EMBL" id="HED10732.1"/>
    </source>
</evidence>
<organism evidence="2">
    <name type="scientific">Caldithrix abyssi</name>
    <dbReference type="NCBI Taxonomy" id="187145"/>
    <lineage>
        <taxon>Bacteria</taxon>
        <taxon>Pseudomonadati</taxon>
        <taxon>Calditrichota</taxon>
        <taxon>Calditrichia</taxon>
        <taxon>Calditrichales</taxon>
        <taxon>Calditrichaceae</taxon>
        <taxon>Caldithrix</taxon>
    </lineage>
</organism>
<protein>
    <submittedName>
        <fullName evidence="2">Aldo/keto reductase</fullName>
    </submittedName>
</protein>
<dbReference type="InterPro" id="IPR053135">
    <property type="entry name" value="AKR2_Oxidoreductase"/>
</dbReference>